<dbReference type="PANTHER" id="PTHR32332">
    <property type="entry name" value="2-NITROPROPANE DIOXYGENASE"/>
    <property type="match status" value="1"/>
</dbReference>
<keyword evidence="6" id="KW-1185">Reference proteome</keyword>
<keyword evidence="1" id="KW-0285">Flavoprotein</keyword>
<feature type="chain" id="PRO_5002358149" evidence="4">
    <location>
        <begin position="22"/>
        <end position="516"/>
    </location>
</feature>
<evidence type="ECO:0000256" key="2">
    <source>
        <dbReference type="ARBA" id="ARBA00022643"/>
    </source>
</evidence>
<dbReference type="Gene3D" id="3.20.20.70">
    <property type="entry name" value="Aldolase class I"/>
    <property type="match status" value="2"/>
</dbReference>
<reference evidence="5" key="2">
    <citation type="submission" date="2018-05" db="EMBL/GenBank/DDBJ databases">
        <title>OmerRS3 (Oryza meridionalis Reference Sequence Version 3).</title>
        <authorList>
            <person name="Zhang J."/>
            <person name="Kudrna D."/>
            <person name="Lee S."/>
            <person name="Talag J."/>
            <person name="Welchert J."/>
            <person name="Wing R.A."/>
        </authorList>
    </citation>
    <scope>NUCLEOTIDE SEQUENCE [LARGE SCALE GENOMIC DNA]</scope>
    <source>
        <strain evidence="5">cv. OR44</strain>
    </source>
</reference>
<evidence type="ECO:0000256" key="3">
    <source>
        <dbReference type="ARBA" id="ARBA00023002"/>
    </source>
</evidence>
<dbReference type="Proteomes" id="UP000008021">
    <property type="component" value="Chromosome 8"/>
</dbReference>
<dbReference type="STRING" id="40149.A0A0E0EMH5"/>
<reference evidence="5" key="1">
    <citation type="submission" date="2015-04" db="UniProtKB">
        <authorList>
            <consortium name="EnsemblPlants"/>
        </authorList>
    </citation>
    <scope>IDENTIFICATION</scope>
</reference>
<accession>A0A0E0EMH5</accession>
<name>A0A0E0EMH5_9ORYZ</name>
<dbReference type="GO" id="GO:0018580">
    <property type="term" value="F:nitronate monooxygenase activity"/>
    <property type="evidence" value="ECO:0007669"/>
    <property type="project" value="InterPro"/>
</dbReference>
<dbReference type="PANTHER" id="PTHR32332:SF20">
    <property type="entry name" value="2-NITROPROPANE DIOXYGENASE-LIKE PROTEIN"/>
    <property type="match status" value="1"/>
</dbReference>
<dbReference type="InterPro" id="IPR004136">
    <property type="entry name" value="NMO"/>
</dbReference>
<protein>
    <submittedName>
        <fullName evidence="5">Uncharacterized protein</fullName>
    </submittedName>
</protein>
<evidence type="ECO:0000256" key="4">
    <source>
        <dbReference type="SAM" id="SignalP"/>
    </source>
</evidence>
<proteinExistence type="predicted"/>
<dbReference type="EnsemblPlants" id="OMERI08G14610.1">
    <property type="protein sequence ID" value="OMERI08G14610.1"/>
    <property type="gene ID" value="OMERI08G14610"/>
</dbReference>
<evidence type="ECO:0000313" key="6">
    <source>
        <dbReference type="Proteomes" id="UP000008021"/>
    </source>
</evidence>
<dbReference type="Pfam" id="PF03060">
    <property type="entry name" value="NMO"/>
    <property type="match status" value="1"/>
</dbReference>
<keyword evidence="4" id="KW-0732">Signal</keyword>
<dbReference type="Gramene" id="OMERI08G14610.1">
    <property type="protein sequence ID" value="OMERI08G14610.1"/>
    <property type="gene ID" value="OMERI08G14610"/>
</dbReference>
<dbReference type="InterPro" id="IPR013785">
    <property type="entry name" value="Aldolase_TIM"/>
</dbReference>
<dbReference type="SUPFAM" id="SSF51412">
    <property type="entry name" value="Inosine monophosphate dehydrogenase (IMPDH)"/>
    <property type="match status" value="1"/>
</dbReference>
<dbReference type="AlphaFoldDB" id="A0A0E0EMH5"/>
<evidence type="ECO:0000256" key="1">
    <source>
        <dbReference type="ARBA" id="ARBA00022630"/>
    </source>
</evidence>
<feature type="signal peptide" evidence="4">
    <location>
        <begin position="1"/>
        <end position="21"/>
    </location>
</feature>
<dbReference type="CDD" id="cd04730">
    <property type="entry name" value="NPD_like"/>
    <property type="match status" value="1"/>
</dbReference>
<keyword evidence="3" id="KW-0560">Oxidoreductase</keyword>
<sequence>MTRKPQMASCQLLRLAAAATAVTSPLTPLSVGRARRRRFSVAARLLVVVDHHTTYPTDDAVRHPLKPAASTFFPRAPTWIGEMGWKGILGFDHGVVQAPLGPDISGPELAAAVANAGGIGFLRLPDWPAPDRVRDLIRRTRSLTGKPFGAAIVLAFPHEENLRVVLEEKLAVLQVYWGEFPRERVDEAHLAGVKVLHQVGSFEEAAKAKEAGVDGIIVQGREAGGHVIGQEGLLPLLPRVVDLVSDTGISVIAAGGIVDGRGYAAALALGAQGVCLGTRFLTTEESFAHPLYKKRLIEINCTDYTNVFGRARWPGAPQRVLKTTFYDQWKNLPEQETEENQPIIGHTIIHGVGKKVVASGFGYLVVVDKDDDLFVLLINPLTRETTMLPLLPNFLHNNCALDQITDEGGDVCMNNLKGKMTRYLGIIFAMHSDRMHIQMIELDDDEMSHRDIRRFAGTVPNATTTGDIDSMVMYAGQGVGLITEIIPASEVVKRNGRLVKAPDPMTQVAINGWPGW</sequence>
<evidence type="ECO:0000313" key="5">
    <source>
        <dbReference type="EnsemblPlants" id="OMERI08G14610.1"/>
    </source>
</evidence>
<organism evidence="5">
    <name type="scientific">Oryza meridionalis</name>
    <dbReference type="NCBI Taxonomy" id="40149"/>
    <lineage>
        <taxon>Eukaryota</taxon>
        <taxon>Viridiplantae</taxon>
        <taxon>Streptophyta</taxon>
        <taxon>Embryophyta</taxon>
        <taxon>Tracheophyta</taxon>
        <taxon>Spermatophyta</taxon>
        <taxon>Magnoliopsida</taxon>
        <taxon>Liliopsida</taxon>
        <taxon>Poales</taxon>
        <taxon>Poaceae</taxon>
        <taxon>BOP clade</taxon>
        <taxon>Oryzoideae</taxon>
        <taxon>Oryzeae</taxon>
        <taxon>Oryzinae</taxon>
        <taxon>Oryza</taxon>
    </lineage>
</organism>
<keyword evidence="2" id="KW-0288">FMN</keyword>